<keyword evidence="2" id="KW-1185">Reference proteome</keyword>
<sequence length="156" mass="16702">MQVACGFYAQREGKHLSVASEGPAAHSSGSFSKGKGQSLARHCRFGLQSADQTRCSPATPDHLTPQQAFPHPGERLYRACCPLDALCTPSWQARAPEASTRTRGAYPFLTAPTRRLDPRLVLGVGPGSGSEKCCAPFTRLLPECVRPLPPSSVTPE</sequence>
<evidence type="ECO:0000313" key="1">
    <source>
        <dbReference type="EMBL" id="KAF6456917.1"/>
    </source>
</evidence>
<organism evidence="1 2">
    <name type="scientific">Rousettus aegyptiacus</name>
    <name type="common">Egyptian fruit bat</name>
    <name type="synonym">Pteropus aegyptiacus</name>
    <dbReference type="NCBI Taxonomy" id="9407"/>
    <lineage>
        <taxon>Eukaryota</taxon>
        <taxon>Metazoa</taxon>
        <taxon>Chordata</taxon>
        <taxon>Craniata</taxon>
        <taxon>Vertebrata</taxon>
        <taxon>Euteleostomi</taxon>
        <taxon>Mammalia</taxon>
        <taxon>Eutheria</taxon>
        <taxon>Laurasiatheria</taxon>
        <taxon>Chiroptera</taxon>
        <taxon>Yinpterochiroptera</taxon>
        <taxon>Pteropodoidea</taxon>
        <taxon>Pteropodidae</taxon>
        <taxon>Rousettinae</taxon>
        <taxon>Rousettus</taxon>
    </lineage>
</organism>
<dbReference type="AlphaFoldDB" id="A0A7J8GAC2"/>
<evidence type="ECO:0000313" key="2">
    <source>
        <dbReference type="Proteomes" id="UP000593571"/>
    </source>
</evidence>
<protein>
    <submittedName>
        <fullName evidence="1">Uncharacterized protein</fullName>
    </submittedName>
</protein>
<comment type="caution">
    <text evidence="1">The sequence shown here is derived from an EMBL/GenBank/DDBJ whole genome shotgun (WGS) entry which is preliminary data.</text>
</comment>
<dbReference type="Proteomes" id="UP000593571">
    <property type="component" value="Unassembled WGS sequence"/>
</dbReference>
<dbReference type="EMBL" id="JACASE010000006">
    <property type="protein sequence ID" value="KAF6456917.1"/>
    <property type="molecule type" value="Genomic_DNA"/>
</dbReference>
<gene>
    <name evidence="1" type="ORF">HJG63_011550</name>
</gene>
<proteinExistence type="predicted"/>
<reference evidence="1 2" key="1">
    <citation type="journal article" date="2020" name="Nature">
        <title>Six reference-quality genomes reveal evolution of bat adaptations.</title>
        <authorList>
            <person name="Jebb D."/>
            <person name="Huang Z."/>
            <person name="Pippel M."/>
            <person name="Hughes G.M."/>
            <person name="Lavrichenko K."/>
            <person name="Devanna P."/>
            <person name="Winkler S."/>
            <person name="Jermiin L.S."/>
            <person name="Skirmuntt E.C."/>
            <person name="Katzourakis A."/>
            <person name="Burkitt-Gray L."/>
            <person name="Ray D.A."/>
            <person name="Sullivan K.A.M."/>
            <person name="Roscito J.G."/>
            <person name="Kirilenko B.M."/>
            <person name="Davalos L.M."/>
            <person name="Corthals A.P."/>
            <person name="Power M.L."/>
            <person name="Jones G."/>
            <person name="Ransome R.D."/>
            <person name="Dechmann D.K.N."/>
            <person name="Locatelli A.G."/>
            <person name="Puechmaille S.J."/>
            <person name="Fedrigo O."/>
            <person name="Jarvis E.D."/>
            <person name="Hiller M."/>
            <person name="Vernes S.C."/>
            <person name="Myers E.W."/>
            <person name="Teeling E.C."/>
        </authorList>
    </citation>
    <scope>NUCLEOTIDE SEQUENCE [LARGE SCALE GENOMIC DNA]</scope>
    <source>
        <strain evidence="1">MRouAeg1</strain>
        <tissue evidence="1">Muscle</tissue>
    </source>
</reference>
<name>A0A7J8GAC2_ROUAE</name>
<accession>A0A7J8GAC2</accession>